<feature type="compositionally biased region" description="Polar residues" evidence="2">
    <location>
        <begin position="1491"/>
        <end position="1522"/>
    </location>
</feature>
<dbReference type="SUPFAM" id="SSF50978">
    <property type="entry name" value="WD40 repeat-like"/>
    <property type="match status" value="1"/>
</dbReference>
<feature type="compositionally biased region" description="Polar residues" evidence="2">
    <location>
        <begin position="1374"/>
        <end position="1403"/>
    </location>
</feature>
<feature type="region of interest" description="Disordered" evidence="2">
    <location>
        <begin position="998"/>
        <end position="1053"/>
    </location>
</feature>
<feature type="compositionally biased region" description="Basic residues" evidence="2">
    <location>
        <begin position="1031"/>
        <end position="1051"/>
    </location>
</feature>
<feature type="region of interest" description="Disordered" evidence="2">
    <location>
        <begin position="912"/>
        <end position="931"/>
    </location>
</feature>
<dbReference type="PROSITE" id="PS50082">
    <property type="entry name" value="WD_REPEATS_2"/>
    <property type="match status" value="1"/>
</dbReference>
<organism evidence="3 4">
    <name type="scientific">Clavelina lepadiformis</name>
    <name type="common">Light-bulb sea squirt</name>
    <name type="synonym">Ascidia lepadiformis</name>
    <dbReference type="NCBI Taxonomy" id="159417"/>
    <lineage>
        <taxon>Eukaryota</taxon>
        <taxon>Metazoa</taxon>
        <taxon>Chordata</taxon>
        <taxon>Tunicata</taxon>
        <taxon>Ascidiacea</taxon>
        <taxon>Aplousobranchia</taxon>
        <taxon>Clavelinidae</taxon>
        <taxon>Clavelina</taxon>
    </lineage>
</organism>
<comment type="caution">
    <text evidence="3">The sequence shown here is derived from an EMBL/GenBank/DDBJ whole genome shotgun (WGS) entry which is preliminary data.</text>
</comment>
<dbReference type="InterPro" id="IPR001680">
    <property type="entry name" value="WD40_rpt"/>
</dbReference>
<keyword evidence="1" id="KW-0853">WD repeat</keyword>
<dbReference type="EMBL" id="CAWYQH010000108">
    <property type="protein sequence ID" value="CAK8689651.1"/>
    <property type="molecule type" value="Genomic_DNA"/>
</dbReference>
<feature type="compositionally biased region" description="Basic and acidic residues" evidence="2">
    <location>
        <begin position="1340"/>
        <end position="1354"/>
    </location>
</feature>
<evidence type="ECO:0000313" key="3">
    <source>
        <dbReference type="EMBL" id="CAK8689651.1"/>
    </source>
</evidence>
<dbReference type="PROSITE" id="PS50294">
    <property type="entry name" value="WD_REPEATS_REGION"/>
    <property type="match status" value="1"/>
</dbReference>
<feature type="region of interest" description="Disordered" evidence="2">
    <location>
        <begin position="1318"/>
        <end position="1361"/>
    </location>
</feature>
<dbReference type="InterPro" id="IPR036322">
    <property type="entry name" value="WD40_repeat_dom_sf"/>
</dbReference>
<feature type="compositionally biased region" description="Basic and acidic residues" evidence="2">
    <location>
        <begin position="1476"/>
        <end position="1490"/>
    </location>
</feature>
<dbReference type="PANTHER" id="PTHR45532:SF3">
    <property type="match status" value="1"/>
</dbReference>
<dbReference type="InterPro" id="IPR015943">
    <property type="entry name" value="WD40/YVTN_repeat-like_dom_sf"/>
</dbReference>
<dbReference type="PANTHER" id="PTHR45532">
    <property type="entry name" value="WD REPEAT-CONTAINING PROTEIN 97"/>
    <property type="match status" value="1"/>
</dbReference>
<feature type="region of interest" description="Disordered" evidence="2">
    <location>
        <begin position="1144"/>
        <end position="1166"/>
    </location>
</feature>
<sequence length="1566" mass="176932">MESFIEEEHTFQNCKSFTFGFQLQNQYDHHRKLTDMIHITYNSRLHKFIILDSRGILSWSFENAALTTSRELNFPKYQNRLLRTILYCDKYNVYFSICQDFTLEVFNKDFKRTCKAENPNMRSVLHLVFNPVTDELITAGMSGTVVWKYQHLKSSKFDEIKSMANYSLVQLAQYKNMGGSWCTKVDLIVTLQQFFYCSNNDLYVYNADGMKLLFKINNAHSSTLTCTGCWTAQKLIITGGMDTEVKVWGSNGAHIHTFRGHSRPITCLALHPDHNGIVMTSSLDGSIKVWSLHVMEMLLSLNVFSDGIDWMNITDDGSIWCATIREIMVYKFHSLATFWGHAQCKIRSLYMLDDPAKSRRVMAVGNDNCVRFFSPSNISSVAMCTVLPPPIISLNTDTVMKVAYSRHTNLIYLSIDPCVLWVYTAKTDPACRIAELNILDFLKPKVLREVEEKSESKLQIRHKSLPSKFIMHQAIFSLSDSIQVSSCSSIATAYSAAGFQFLGENGLCSAASRHMLLLGLEDGRIIFSDQKVEISKLFELAVSKDVICDIKFSSEDQRIITQSGFSHSVVQIWSLPQLKQVYKLDLPNQFSTYCLANEIFITGHTDGVLTVKDLASQPTNGLESELNKLPQSPDHNLTIFSIEACIPRKIFCSCSFDGMVKIWTFDKVLLSKLCLDDSLSSCLFLNSFGDLLIGWKRHIFHINYTLISSEVEIFEDDLESFEQESQVYEDPAIQSDAVYFRRDTEPINMQKYLAPYSFFVHGSSEYAEIDEEKPNDDLESTEKSDISIHAPTETYFSSASSIHSVDVEFFPSFGESPGPSPPSSTQSESELGFEELANGRENYLEETSKPDDKQQLRTTLCAAVAIAKMKGKATIMTETKNDDDEIPATQELSVENGVLQVKTTQTKNIVAKSSEKLESPHENAPDIPHKVKVPRKEIAKKVRKESVRNLVRKSIAPESGTVRIEVSNTLNKEVSVPEESSTSAKSKLVTLMGTRAPFGKSVSIPSKEPQKKFPFTAIRRPFKEPLQKSKASGKHKHSAPKSRPSRRKFIKERKSVPSVLCSDIVVKANESCTRYVEKQQEAKTYFKKDTISGLENPSISVNGSIQPVTQVCMSYKDAGLAKPTTSYEEVNTNTKPNIEDFVKGSTEAVKPEVNHTKPDDKKGEDENKSIKFVAEFAAKLLNKQKSHSATNMNNEDVYDYDENKMPDLFDFDFQAIYKNDGLQFDEKWQERMLDRYLLLKLQRDQRRVASANKRDKLIRERQYKIFSHNPELAYHDAYAWYEDHNRWADYILKSPLLTGNYDSEYDVKSRKALKSPFSVLPSSRVDTEPPCARPPSAIESSHRGLSRQESRPTGEDASGAPFSSQYRFCIRQSSNGSATRKNETSHCQPTTSKASAVSNKPALSSSSSKSSQPLILERPRSSTSIPGKTRYVLVKTESRSSLKKRTPTPNRMEDNLMRKRFPTQHQTLMRSLHKSELKDGFGEDPKDPSSPRKSCNHSSSADLVSRQPSWSRMSPEISTRLSSAKDRAPGTLKSMPSLPVVEVLDNSPISVLHRKSSSYVPTSFKV</sequence>
<feature type="repeat" description="WD" evidence="1">
    <location>
        <begin position="258"/>
        <end position="300"/>
    </location>
</feature>
<proteinExistence type="predicted"/>
<dbReference type="Pfam" id="PF00400">
    <property type="entry name" value="WD40"/>
    <property type="match status" value="1"/>
</dbReference>
<dbReference type="SUPFAM" id="SSF50998">
    <property type="entry name" value="Quinoprotein alcohol dehydrogenase-like"/>
    <property type="match status" value="1"/>
</dbReference>
<accession>A0ABP0GCZ5</accession>
<feature type="region of interest" description="Disordered" evidence="2">
    <location>
        <begin position="1476"/>
        <end position="1534"/>
    </location>
</feature>
<feature type="compositionally biased region" description="Basic and acidic residues" evidence="2">
    <location>
        <begin position="913"/>
        <end position="931"/>
    </location>
</feature>
<protein>
    <submittedName>
        <fullName evidence="3">Uncharacterized protein</fullName>
    </submittedName>
</protein>
<evidence type="ECO:0000313" key="4">
    <source>
        <dbReference type="Proteomes" id="UP001642483"/>
    </source>
</evidence>
<keyword evidence="4" id="KW-1185">Reference proteome</keyword>
<dbReference type="InterPro" id="IPR011047">
    <property type="entry name" value="Quinoprotein_ADH-like_sf"/>
</dbReference>
<dbReference type="SMART" id="SM00320">
    <property type="entry name" value="WD40"/>
    <property type="match status" value="6"/>
</dbReference>
<evidence type="ECO:0000256" key="2">
    <source>
        <dbReference type="SAM" id="MobiDB-lite"/>
    </source>
</evidence>
<feature type="region of interest" description="Disordered" evidence="2">
    <location>
        <begin position="810"/>
        <end position="831"/>
    </location>
</feature>
<feature type="region of interest" description="Disordered" evidence="2">
    <location>
        <begin position="1374"/>
        <end position="1464"/>
    </location>
</feature>
<dbReference type="Gene3D" id="2.130.10.10">
    <property type="entry name" value="YVTN repeat-like/Quinoprotein amine dehydrogenase"/>
    <property type="match status" value="2"/>
</dbReference>
<name>A0ABP0GCZ5_CLALP</name>
<evidence type="ECO:0000256" key="1">
    <source>
        <dbReference type="PROSITE-ProRule" id="PRU00221"/>
    </source>
</evidence>
<feature type="compositionally biased region" description="Low complexity" evidence="2">
    <location>
        <begin position="810"/>
        <end position="830"/>
    </location>
</feature>
<gene>
    <name evidence="3" type="ORF">CVLEPA_LOCUS21623</name>
</gene>
<dbReference type="Proteomes" id="UP001642483">
    <property type="component" value="Unassembled WGS sequence"/>
</dbReference>
<reference evidence="3 4" key="1">
    <citation type="submission" date="2024-02" db="EMBL/GenBank/DDBJ databases">
        <authorList>
            <person name="Daric V."/>
            <person name="Darras S."/>
        </authorList>
    </citation>
    <scope>NUCLEOTIDE SEQUENCE [LARGE SCALE GENOMIC DNA]</scope>
</reference>
<feature type="compositionally biased region" description="Basic and acidic residues" evidence="2">
    <location>
        <begin position="1149"/>
        <end position="1166"/>
    </location>
</feature>